<feature type="compositionally biased region" description="Low complexity" evidence="1">
    <location>
        <begin position="165"/>
        <end position="177"/>
    </location>
</feature>
<dbReference type="AlphaFoldDB" id="A0A8S3R492"/>
<feature type="compositionally biased region" description="Polar residues" evidence="1">
    <location>
        <begin position="181"/>
        <end position="195"/>
    </location>
</feature>
<feature type="compositionally biased region" description="Basic and acidic residues" evidence="1">
    <location>
        <begin position="251"/>
        <end position="274"/>
    </location>
</feature>
<dbReference type="Proteomes" id="UP000683360">
    <property type="component" value="Unassembled WGS sequence"/>
</dbReference>
<gene>
    <name evidence="2" type="ORF">MEDL_16548</name>
</gene>
<accession>A0A8S3R492</accession>
<feature type="region of interest" description="Disordered" evidence="1">
    <location>
        <begin position="115"/>
        <end position="211"/>
    </location>
</feature>
<evidence type="ECO:0000256" key="1">
    <source>
        <dbReference type="SAM" id="MobiDB-lite"/>
    </source>
</evidence>
<feature type="region of interest" description="Disordered" evidence="1">
    <location>
        <begin position="246"/>
        <end position="274"/>
    </location>
</feature>
<dbReference type="OrthoDB" id="6148233at2759"/>
<name>A0A8S3R492_MYTED</name>
<evidence type="ECO:0000313" key="2">
    <source>
        <dbReference type="EMBL" id="CAG2201985.1"/>
    </source>
</evidence>
<reference evidence="2" key="1">
    <citation type="submission" date="2021-03" db="EMBL/GenBank/DDBJ databases">
        <authorList>
            <person name="Bekaert M."/>
        </authorList>
    </citation>
    <scope>NUCLEOTIDE SEQUENCE</scope>
</reference>
<comment type="caution">
    <text evidence="2">The sequence shown here is derived from an EMBL/GenBank/DDBJ whole genome shotgun (WGS) entry which is preliminary data.</text>
</comment>
<evidence type="ECO:0000313" key="3">
    <source>
        <dbReference type="Proteomes" id="UP000683360"/>
    </source>
</evidence>
<organism evidence="2 3">
    <name type="scientific">Mytilus edulis</name>
    <name type="common">Blue mussel</name>
    <dbReference type="NCBI Taxonomy" id="6550"/>
    <lineage>
        <taxon>Eukaryota</taxon>
        <taxon>Metazoa</taxon>
        <taxon>Spiralia</taxon>
        <taxon>Lophotrochozoa</taxon>
        <taxon>Mollusca</taxon>
        <taxon>Bivalvia</taxon>
        <taxon>Autobranchia</taxon>
        <taxon>Pteriomorphia</taxon>
        <taxon>Mytilida</taxon>
        <taxon>Mytiloidea</taxon>
        <taxon>Mytilidae</taxon>
        <taxon>Mytilinae</taxon>
        <taxon>Mytilus</taxon>
    </lineage>
</organism>
<dbReference type="EMBL" id="CAJPWZ010000873">
    <property type="protein sequence ID" value="CAG2201985.1"/>
    <property type="molecule type" value="Genomic_DNA"/>
</dbReference>
<sequence>MNLRPSKIFYTQDSISNYFGMSTTHSDMLIGETLDDLINGLATVSSIPTIGVFRLEGKWFTLDNRRLWVFRKAEKLGIIDSIPVYTTSISEMDPNKFTTCNEGLSVDVRGNAGGSVWRRRRTRRSRNQYQDHYSEASNRMDNYSETTINSRSTDSTFPAPTCIRSPPTSHSTPLSDHSSSKRSPFSDSGLPNYSRQPLFEQSKPPGYIGNDRIQENEVSTRHHDMCIGETLDELVKRSAIVTSIPRISDSGGKEGGSHRIIEDSGYSEKRKNLK</sequence>
<keyword evidence="3" id="KW-1185">Reference proteome</keyword>
<feature type="compositionally biased region" description="Basic residues" evidence="1">
    <location>
        <begin position="117"/>
        <end position="126"/>
    </location>
</feature>
<proteinExistence type="predicted"/>
<protein>
    <submittedName>
        <fullName evidence="2">Uncharacterized protein</fullName>
    </submittedName>
</protein>
<feature type="compositionally biased region" description="Polar residues" evidence="1">
    <location>
        <begin position="127"/>
        <end position="158"/>
    </location>
</feature>